<evidence type="ECO:0000313" key="2">
    <source>
        <dbReference type="EMBL" id="KRR02116.1"/>
    </source>
</evidence>
<feature type="region of interest" description="Disordered" evidence="1">
    <location>
        <begin position="418"/>
        <end position="438"/>
    </location>
</feature>
<dbReference type="Proteomes" id="UP000051913">
    <property type="component" value="Unassembled WGS sequence"/>
</dbReference>
<dbReference type="EMBL" id="LLXX01000153">
    <property type="protein sequence ID" value="KRR02116.1"/>
    <property type="molecule type" value="Genomic_DNA"/>
</dbReference>
<keyword evidence="3" id="KW-1185">Reference proteome</keyword>
<keyword evidence="2" id="KW-0067">ATP-binding</keyword>
<accession>A0A0R3KCX4</accession>
<protein>
    <submittedName>
        <fullName evidence="2">ATP-binding protein</fullName>
    </submittedName>
</protein>
<sequence>MTKATKTIRSKERDTIIQALSAGVVPRLGLPHIVVGRVGETAGLLRDIDRVADGGSAVRFVIGAYGAGKTFFAGMVRLIAHEKKCVTMHADLSPNRRIHGSGGQGRALYAEAVNNMATRNKPEGGALQSVIERLVTDAVKEAGEKSVAVETVIDQKLEPISGLQGGYDFATVLKAYWRGSEESNGSLKENAIRWLRGEYSTKTDARKDLGVRTIIDDETVYESLKSLACLVRIAGYAGLLVMFDEMANIYKLQNAQARKQNYEQILNIVNDALQGTTSGIGFVMCGTPEFLLDTRRGVFSYEALQSRLAENVFAGEGRVDFSGPVVRLQNLTPEDLLVLLSNIRAVFASGDSAKYLVPDEALTAFMMYCDRKIGESYFRTPRSTVKAFVQMLSILEQNPGTTWQGLLETVSIVPDTPDNVAEAGADGEGDELTSLRLS</sequence>
<dbReference type="InterPro" id="IPR021228">
    <property type="entry name" value="BrxD"/>
</dbReference>
<dbReference type="OrthoDB" id="9772976at2"/>
<organism evidence="2 3">
    <name type="scientific">Bradyrhizobium valentinum</name>
    <dbReference type="NCBI Taxonomy" id="1518501"/>
    <lineage>
        <taxon>Bacteria</taxon>
        <taxon>Pseudomonadati</taxon>
        <taxon>Pseudomonadota</taxon>
        <taxon>Alphaproteobacteria</taxon>
        <taxon>Hyphomicrobiales</taxon>
        <taxon>Nitrobacteraceae</taxon>
        <taxon>Bradyrhizobium</taxon>
    </lineage>
</organism>
<dbReference type="GO" id="GO:0005524">
    <property type="term" value="F:ATP binding"/>
    <property type="evidence" value="ECO:0007669"/>
    <property type="project" value="UniProtKB-KW"/>
</dbReference>
<reference evidence="2 3" key="1">
    <citation type="submission" date="2014-03" db="EMBL/GenBank/DDBJ databases">
        <title>Bradyrhizobium valentinum sp. nov., isolated from effective nodules of Lupinus mariae-josephae, a lupine endemic of basic-lime soils in Eastern Spain.</title>
        <authorList>
            <person name="Duran D."/>
            <person name="Rey L."/>
            <person name="Navarro A."/>
            <person name="Busquets A."/>
            <person name="Imperial J."/>
            <person name="Ruiz-Argueso T."/>
        </authorList>
    </citation>
    <scope>NUCLEOTIDE SEQUENCE [LARGE SCALE GENOMIC DNA]</scope>
    <source>
        <strain evidence="2 3">LmjM3</strain>
    </source>
</reference>
<dbReference type="AlphaFoldDB" id="A0A0R3KCX4"/>
<name>A0A0R3KCX4_9BRAD</name>
<proteinExistence type="predicted"/>
<dbReference type="Pfam" id="PF10923">
    <property type="entry name" value="BrxC_BrxD"/>
    <property type="match status" value="1"/>
</dbReference>
<gene>
    <name evidence="2" type="ORF">CP49_04885</name>
</gene>
<keyword evidence="2" id="KW-0547">Nucleotide-binding</keyword>
<evidence type="ECO:0000313" key="3">
    <source>
        <dbReference type="Proteomes" id="UP000051913"/>
    </source>
</evidence>
<evidence type="ECO:0000256" key="1">
    <source>
        <dbReference type="SAM" id="MobiDB-lite"/>
    </source>
</evidence>
<dbReference type="RefSeq" id="WP_057853247.1">
    <property type="nucleotide sequence ID" value="NZ_LLXX01000153.1"/>
</dbReference>
<comment type="caution">
    <text evidence="2">The sequence shown here is derived from an EMBL/GenBank/DDBJ whole genome shotgun (WGS) entry which is preliminary data.</text>
</comment>
<dbReference type="STRING" id="1518501.CQ10_37430"/>